<dbReference type="GO" id="GO:0005634">
    <property type="term" value="C:nucleus"/>
    <property type="evidence" value="ECO:0007669"/>
    <property type="project" value="TreeGrafter"/>
</dbReference>
<dbReference type="PRINTS" id="PR01270">
    <property type="entry name" value="HDASUPER"/>
</dbReference>
<dbReference type="InterPro" id="IPR023801">
    <property type="entry name" value="His_deacetylse_dom"/>
</dbReference>
<feature type="compositionally biased region" description="Low complexity" evidence="1">
    <location>
        <begin position="774"/>
        <end position="789"/>
    </location>
</feature>
<accession>A0A6G1LQ27</accession>
<protein>
    <submittedName>
        <fullName evidence="3">Arginase/deacetylase</fullName>
    </submittedName>
</protein>
<feature type="region of interest" description="Disordered" evidence="1">
    <location>
        <begin position="1168"/>
        <end position="1189"/>
    </location>
</feature>
<dbReference type="CDD" id="cd09998">
    <property type="entry name" value="HDAC_Hos3"/>
    <property type="match status" value="1"/>
</dbReference>
<dbReference type="GO" id="GO:0010468">
    <property type="term" value="P:regulation of gene expression"/>
    <property type="evidence" value="ECO:0007669"/>
    <property type="project" value="UniProtKB-ARBA"/>
</dbReference>
<feature type="region of interest" description="Disordered" evidence="1">
    <location>
        <begin position="934"/>
        <end position="981"/>
    </location>
</feature>
<feature type="compositionally biased region" description="Pro residues" evidence="1">
    <location>
        <begin position="1014"/>
        <end position="1024"/>
    </location>
</feature>
<dbReference type="InterPro" id="IPR000286">
    <property type="entry name" value="HDACs"/>
</dbReference>
<feature type="region of interest" description="Disordered" evidence="1">
    <location>
        <begin position="995"/>
        <end position="1135"/>
    </location>
</feature>
<feature type="compositionally biased region" description="Polar residues" evidence="1">
    <location>
        <begin position="886"/>
        <end position="916"/>
    </location>
</feature>
<dbReference type="AlphaFoldDB" id="A0A6G1LQ27"/>
<proteinExistence type="predicted"/>
<reference evidence="3" key="1">
    <citation type="journal article" date="2020" name="Stud. Mycol.">
        <title>101 Dothideomycetes genomes: a test case for predicting lifestyles and emergence of pathogens.</title>
        <authorList>
            <person name="Haridas S."/>
            <person name="Albert R."/>
            <person name="Binder M."/>
            <person name="Bloem J."/>
            <person name="Labutti K."/>
            <person name="Salamov A."/>
            <person name="Andreopoulos B."/>
            <person name="Baker S."/>
            <person name="Barry K."/>
            <person name="Bills G."/>
            <person name="Bluhm B."/>
            <person name="Cannon C."/>
            <person name="Castanera R."/>
            <person name="Culley D."/>
            <person name="Daum C."/>
            <person name="Ezra D."/>
            <person name="Gonzalez J."/>
            <person name="Henrissat B."/>
            <person name="Kuo A."/>
            <person name="Liang C."/>
            <person name="Lipzen A."/>
            <person name="Lutzoni F."/>
            <person name="Magnuson J."/>
            <person name="Mondo S."/>
            <person name="Nolan M."/>
            <person name="Ohm R."/>
            <person name="Pangilinan J."/>
            <person name="Park H.-J."/>
            <person name="Ramirez L."/>
            <person name="Alfaro M."/>
            <person name="Sun H."/>
            <person name="Tritt A."/>
            <person name="Yoshinaga Y."/>
            <person name="Zwiers L.-H."/>
            <person name="Turgeon B."/>
            <person name="Goodwin S."/>
            <person name="Spatafora J."/>
            <person name="Crous P."/>
            <person name="Grigoriev I."/>
        </authorList>
    </citation>
    <scope>NUCLEOTIDE SEQUENCE</scope>
    <source>
        <strain evidence="3">CBS 116005</strain>
    </source>
</reference>
<feature type="domain" description="Histone deacetylase" evidence="2">
    <location>
        <begin position="244"/>
        <end position="583"/>
    </location>
</feature>
<name>A0A6G1LQ27_9PEZI</name>
<organism evidence="3 4">
    <name type="scientific">Teratosphaeria nubilosa</name>
    <dbReference type="NCBI Taxonomy" id="161662"/>
    <lineage>
        <taxon>Eukaryota</taxon>
        <taxon>Fungi</taxon>
        <taxon>Dikarya</taxon>
        <taxon>Ascomycota</taxon>
        <taxon>Pezizomycotina</taxon>
        <taxon>Dothideomycetes</taxon>
        <taxon>Dothideomycetidae</taxon>
        <taxon>Mycosphaerellales</taxon>
        <taxon>Teratosphaeriaceae</taxon>
        <taxon>Teratosphaeria</taxon>
    </lineage>
</organism>
<feature type="compositionally biased region" description="Low complexity" evidence="1">
    <location>
        <begin position="870"/>
        <end position="885"/>
    </location>
</feature>
<sequence length="1189" mass="126851">MDAHAKPSPPVAPARRTSSTNRDMPSQTSSPLHFPTPSAMNRNPPRRPSHHAATSPLQADSPRPPASQQNLRRASSAMSLTNRPTSSAGTPESVHRRTSRPSLGEDGDQRPTPKRSISNLIATLKEAQSTMEAIEEPVVLTAPQIAEQHFVEELEAHEDGDADTLLILHDACYGHRYSRLRSTKSALSMIVERPERLLAGVLGASAAYVRLGGHHAQGRNAPKPVRDRREGAPFKIRRTGRSLDVTSSYVTNVHGTEWMKELKGMCHAAADRLASGRKELERPGLGYTEAEMEKRRLHAGDLYLAPESLAAFEGALGGVADAVDAVFKPESGTRKAFVAVRPPGHHCSADHPSGFCWLNNVHVGIEYAAQTYGLTHAAILDFDLHHGDGSQQITWERNAQNNIKRINAKPSSKPKLGPDIGYYSLHDINSYPCEMGDDEKVQAASLCIENAHGQNIWNVHLHPWKTEEEFWELYESRYKVLLEKARAFLMHQADQIRRSSGGKTQPKAAIFISAGFDASEWEGAGMQRHKVNVPTEFYARFTQDVVALAGEQEVACDGRVMSVLEGGYSDRALCSGILSHLSGLCSHPQPAQPSIKAEPGLDEMMRGLQLSSSTTATGFDTTWWSAANLTALELHVNPPPPPGPGRKLKTGSQPTYATPTESFAYKVVDTNKFARSISGTMRQGPGYSRPVTPPAPEVDWIIATQVLSKLLIPTNRTTKSCTAEELAGPKVKKEIKPAPPSAVIGDGARQLRDRTKAKVPAKYAESAHSDETESMASRSVSRASISSRRQTLHDFPISAEEPAQKRTSRRLSAGSALNESGPPNLNGGAPPMPTLNGRGASNRNMKPPPVPAPRGAATGLDLKKTRAPIKAGNPASAKGSAAPSPTTNLSAPSSHQTSRASTPAAQPPLHTSTNVAPSGVDALTSGLKRITLKVGSREEHDRRLREKEAADRRARALKGAETRRVNAAARRERERDVGKTDVDVVGDVPAIAQASANPAEATVLEPVSNAGAVPPAPFTNPDPPAHSLLPTDPPTPLHPGLNPANTDTLPGAPRVPETTTTPNSTSTHHSIHPLHPLHSPSPKSKLPRASSTGTTPQKAPPASPPIPARPLFPEHAPTNGGIVPSPSSNANAERRALPVWSSTGVIPFAAPPRGAVGGGGLVPAFPPPPFADAGATPPGSCAADDVFPG</sequence>
<dbReference type="Gene3D" id="3.40.800.20">
    <property type="entry name" value="Histone deacetylase domain"/>
    <property type="match status" value="1"/>
</dbReference>
<dbReference type="PANTHER" id="PTHR47558">
    <property type="entry name" value="HISTONE DEACETYLASE HOS3"/>
    <property type="match status" value="1"/>
</dbReference>
<evidence type="ECO:0000256" key="1">
    <source>
        <dbReference type="SAM" id="MobiDB-lite"/>
    </source>
</evidence>
<dbReference type="Proteomes" id="UP000799436">
    <property type="component" value="Unassembled WGS sequence"/>
</dbReference>
<evidence type="ECO:0000313" key="4">
    <source>
        <dbReference type="Proteomes" id="UP000799436"/>
    </source>
</evidence>
<feature type="compositionally biased region" description="Pro residues" evidence="1">
    <location>
        <begin position="1098"/>
        <end position="1110"/>
    </location>
</feature>
<dbReference type="Pfam" id="PF00850">
    <property type="entry name" value="Hist_deacetyl"/>
    <property type="match status" value="1"/>
</dbReference>
<dbReference type="InterPro" id="IPR037138">
    <property type="entry name" value="His_deacetylse_dom_sf"/>
</dbReference>
<gene>
    <name evidence="3" type="ORF">EJ03DRAFT_323106</name>
</gene>
<dbReference type="EMBL" id="ML995808">
    <property type="protein sequence ID" value="KAF2774538.1"/>
    <property type="molecule type" value="Genomic_DNA"/>
</dbReference>
<dbReference type="SUPFAM" id="SSF52768">
    <property type="entry name" value="Arginase/deacetylase"/>
    <property type="match status" value="1"/>
</dbReference>
<feature type="compositionally biased region" description="Polar residues" evidence="1">
    <location>
        <begin position="66"/>
        <end position="90"/>
    </location>
</feature>
<evidence type="ECO:0000259" key="2">
    <source>
        <dbReference type="Pfam" id="PF00850"/>
    </source>
</evidence>
<feature type="compositionally biased region" description="Low complexity" evidence="1">
    <location>
        <begin position="1056"/>
        <end position="1084"/>
    </location>
</feature>
<feature type="region of interest" description="Disordered" evidence="1">
    <location>
        <begin position="737"/>
        <end position="920"/>
    </location>
</feature>
<feature type="region of interest" description="Disordered" evidence="1">
    <location>
        <begin position="1"/>
        <end position="116"/>
    </location>
</feature>
<dbReference type="FunFam" id="3.40.800.20:FF:000011">
    <property type="entry name" value="Histone deacetylase HOS3"/>
    <property type="match status" value="1"/>
</dbReference>
<dbReference type="OrthoDB" id="5232919at2759"/>
<evidence type="ECO:0000313" key="3">
    <source>
        <dbReference type="EMBL" id="KAF2774538.1"/>
    </source>
</evidence>
<dbReference type="GO" id="GO:0004407">
    <property type="term" value="F:histone deacetylase activity"/>
    <property type="evidence" value="ECO:0007669"/>
    <property type="project" value="TreeGrafter"/>
</dbReference>
<dbReference type="InterPro" id="IPR053244">
    <property type="entry name" value="HDAC_HD_type_1"/>
</dbReference>
<feature type="compositionally biased region" description="Basic and acidic residues" evidence="1">
    <location>
        <begin position="935"/>
        <end position="981"/>
    </location>
</feature>
<keyword evidence="4" id="KW-1185">Reference proteome</keyword>
<dbReference type="InterPro" id="IPR023696">
    <property type="entry name" value="Ureohydrolase_dom_sf"/>
</dbReference>
<dbReference type="PANTHER" id="PTHR47558:SF1">
    <property type="entry name" value="HISTONE DEACETYLASE HOS3"/>
    <property type="match status" value="1"/>
</dbReference>
<feature type="compositionally biased region" description="Polar residues" evidence="1">
    <location>
        <begin position="16"/>
        <end position="31"/>
    </location>
</feature>